<dbReference type="EMBL" id="BMAT01002444">
    <property type="protein sequence ID" value="GFS06984.1"/>
    <property type="molecule type" value="Genomic_DNA"/>
</dbReference>
<accession>A0AAV4ICY7</accession>
<sequence>QCLGHTVQDASRGGHGTLRSAYRPARCELDLTQQKVEKPNAIDVTACCHLCAAPGLTGIHAVARDCAYRATEPEVGLYKRLKERQEDRGAFGSDVTGTITDVRARGGPGDREHCSDHQ</sequence>
<protein>
    <submittedName>
        <fullName evidence="2">Uncharacterized protein</fullName>
    </submittedName>
</protein>
<feature type="non-terminal residue" evidence="2">
    <location>
        <position position="1"/>
    </location>
</feature>
<evidence type="ECO:0000313" key="2">
    <source>
        <dbReference type="EMBL" id="GFS06984.1"/>
    </source>
</evidence>
<feature type="compositionally biased region" description="Basic and acidic residues" evidence="1">
    <location>
        <begin position="102"/>
        <end position="118"/>
    </location>
</feature>
<reference evidence="2 3" key="1">
    <citation type="journal article" date="2021" name="Elife">
        <title>Chloroplast acquisition without the gene transfer in kleptoplastic sea slugs, Plakobranchus ocellatus.</title>
        <authorList>
            <person name="Maeda T."/>
            <person name="Takahashi S."/>
            <person name="Yoshida T."/>
            <person name="Shimamura S."/>
            <person name="Takaki Y."/>
            <person name="Nagai Y."/>
            <person name="Toyoda A."/>
            <person name="Suzuki Y."/>
            <person name="Arimoto A."/>
            <person name="Ishii H."/>
            <person name="Satoh N."/>
            <person name="Nishiyama T."/>
            <person name="Hasebe M."/>
            <person name="Maruyama T."/>
            <person name="Minagawa J."/>
            <person name="Obokata J."/>
            <person name="Shigenobu S."/>
        </authorList>
    </citation>
    <scope>NUCLEOTIDE SEQUENCE [LARGE SCALE GENOMIC DNA]</scope>
</reference>
<comment type="caution">
    <text evidence="2">The sequence shown here is derived from an EMBL/GenBank/DDBJ whole genome shotgun (WGS) entry which is preliminary data.</text>
</comment>
<dbReference type="AlphaFoldDB" id="A0AAV4ICY7"/>
<evidence type="ECO:0000256" key="1">
    <source>
        <dbReference type="SAM" id="MobiDB-lite"/>
    </source>
</evidence>
<dbReference type="Proteomes" id="UP000762676">
    <property type="component" value="Unassembled WGS sequence"/>
</dbReference>
<keyword evidence="3" id="KW-1185">Reference proteome</keyword>
<gene>
    <name evidence="2" type="ORF">ElyMa_001238500</name>
</gene>
<organism evidence="2 3">
    <name type="scientific">Elysia marginata</name>
    <dbReference type="NCBI Taxonomy" id="1093978"/>
    <lineage>
        <taxon>Eukaryota</taxon>
        <taxon>Metazoa</taxon>
        <taxon>Spiralia</taxon>
        <taxon>Lophotrochozoa</taxon>
        <taxon>Mollusca</taxon>
        <taxon>Gastropoda</taxon>
        <taxon>Heterobranchia</taxon>
        <taxon>Euthyneura</taxon>
        <taxon>Panpulmonata</taxon>
        <taxon>Sacoglossa</taxon>
        <taxon>Placobranchoidea</taxon>
        <taxon>Plakobranchidae</taxon>
        <taxon>Elysia</taxon>
    </lineage>
</organism>
<feature type="region of interest" description="Disordered" evidence="1">
    <location>
        <begin position="89"/>
        <end position="118"/>
    </location>
</feature>
<proteinExistence type="predicted"/>
<name>A0AAV4ICY7_9GAST</name>
<feature type="non-terminal residue" evidence="2">
    <location>
        <position position="118"/>
    </location>
</feature>
<evidence type="ECO:0000313" key="3">
    <source>
        <dbReference type="Proteomes" id="UP000762676"/>
    </source>
</evidence>